<protein>
    <submittedName>
        <fullName evidence="2">Uncharacterized protein</fullName>
    </submittedName>
</protein>
<organism evidence="2 3">
    <name type="scientific">Steinernema carpocapsae</name>
    <name type="common">Entomopathogenic nematode</name>
    <dbReference type="NCBI Taxonomy" id="34508"/>
    <lineage>
        <taxon>Eukaryota</taxon>
        <taxon>Metazoa</taxon>
        <taxon>Ecdysozoa</taxon>
        <taxon>Nematoda</taxon>
        <taxon>Chromadorea</taxon>
        <taxon>Rhabditida</taxon>
        <taxon>Tylenchina</taxon>
        <taxon>Panagrolaimomorpha</taxon>
        <taxon>Strongyloidoidea</taxon>
        <taxon>Steinernematidae</taxon>
        <taxon>Steinernema</taxon>
    </lineage>
</organism>
<comment type="caution">
    <text evidence="2">The sequence shown here is derived from an EMBL/GenBank/DDBJ whole genome shotgun (WGS) entry which is preliminary data.</text>
</comment>
<evidence type="ECO:0000313" key="2">
    <source>
        <dbReference type="EMBL" id="TKR59942.1"/>
    </source>
</evidence>
<reference evidence="2 3" key="1">
    <citation type="journal article" date="2015" name="Genome Biol.">
        <title>Comparative genomics of Steinernema reveals deeply conserved gene regulatory networks.</title>
        <authorList>
            <person name="Dillman A.R."/>
            <person name="Macchietto M."/>
            <person name="Porter C.F."/>
            <person name="Rogers A."/>
            <person name="Williams B."/>
            <person name="Antoshechkin I."/>
            <person name="Lee M.M."/>
            <person name="Goodwin Z."/>
            <person name="Lu X."/>
            <person name="Lewis E.E."/>
            <person name="Goodrich-Blair H."/>
            <person name="Stock S.P."/>
            <person name="Adams B.J."/>
            <person name="Sternberg P.W."/>
            <person name="Mortazavi A."/>
        </authorList>
    </citation>
    <scope>NUCLEOTIDE SEQUENCE [LARGE SCALE GENOMIC DNA]</scope>
    <source>
        <strain evidence="2 3">ALL</strain>
    </source>
</reference>
<evidence type="ECO:0000256" key="1">
    <source>
        <dbReference type="SAM" id="MobiDB-lite"/>
    </source>
</evidence>
<proteinExistence type="predicted"/>
<reference evidence="2 3" key="2">
    <citation type="journal article" date="2019" name="G3 (Bethesda)">
        <title>Hybrid Assembly of the Genome of the Entomopathogenic Nematode Steinernema carpocapsae Identifies the X-Chromosome.</title>
        <authorList>
            <person name="Serra L."/>
            <person name="Macchietto M."/>
            <person name="Macias-Munoz A."/>
            <person name="McGill C.J."/>
            <person name="Rodriguez I.M."/>
            <person name="Rodriguez B."/>
            <person name="Murad R."/>
            <person name="Mortazavi A."/>
        </authorList>
    </citation>
    <scope>NUCLEOTIDE SEQUENCE [LARGE SCALE GENOMIC DNA]</scope>
    <source>
        <strain evidence="2 3">ALL</strain>
    </source>
</reference>
<keyword evidence="3" id="KW-1185">Reference proteome</keyword>
<dbReference type="Proteomes" id="UP000298663">
    <property type="component" value="Unassembled WGS sequence"/>
</dbReference>
<name>A0A4U5LUZ1_STECR</name>
<dbReference type="AlphaFoldDB" id="A0A4U5LUZ1"/>
<accession>A0A4U5LUZ1</accession>
<dbReference type="EMBL" id="AZBU02000012">
    <property type="protein sequence ID" value="TKR59942.1"/>
    <property type="molecule type" value="Genomic_DNA"/>
</dbReference>
<feature type="region of interest" description="Disordered" evidence="1">
    <location>
        <begin position="1"/>
        <end position="26"/>
    </location>
</feature>
<gene>
    <name evidence="2" type="ORF">L596_029546</name>
</gene>
<evidence type="ECO:0000313" key="3">
    <source>
        <dbReference type="Proteomes" id="UP000298663"/>
    </source>
</evidence>
<sequence>MTPLARIRPSHLIHRTNPPSRLQNAHRPCQRFHRKMTARLRIGEMIEEICRARQNPESFEAEDAGSDGAVIEGPE</sequence>